<protein>
    <submittedName>
        <fullName evidence="1">Uncharacterized protein</fullName>
    </submittedName>
</protein>
<reference evidence="1" key="1">
    <citation type="journal article" date="2008" name="FEMS Microbiol. Ecol.">
        <title>Metagenomic analysis of a freshwater toxic cyanobacteria bloom.</title>
        <authorList>
            <person name="Pope P.B."/>
            <person name="Patel B.K."/>
        </authorList>
    </citation>
    <scope>NUCLEOTIDE SEQUENCE</scope>
</reference>
<organism evidence="1">
    <name type="scientific">uncultured bacterium CBNPD1 BAC clone 1664</name>
    <dbReference type="NCBI Taxonomy" id="417310"/>
    <lineage>
        <taxon>Bacteria</taxon>
        <taxon>environmental samples</taxon>
    </lineage>
</organism>
<proteinExistence type="predicted"/>
<dbReference type="AlphaFoldDB" id="B1N6N9"/>
<name>B1N6N9_9BACT</name>
<accession>B1N6N9</accession>
<dbReference type="EMBL" id="EF157671">
    <property type="protein sequence ID" value="ABM53585.1"/>
    <property type="molecule type" value="Genomic_DNA"/>
</dbReference>
<sequence>MVVVGAIRLDMAIVLVDPELEEGLAQRQEAELTGWSDQGAVADGLGVGRA</sequence>
<evidence type="ECO:0000313" key="1">
    <source>
        <dbReference type="EMBL" id="ABM53585.1"/>
    </source>
</evidence>